<keyword evidence="2" id="KW-1185">Reference proteome</keyword>
<protein>
    <submittedName>
        <fullName evidence="1">Uncharacterized protein</fullName>
    </submittedName>
</protein>
<dbReference type="AlphaFoldDB" id="A0A7J0E0S1"/>
<dbReference type="Proteomes" id="UP000585474">
    <property type="component" value="Unassembled WGS sequence"/>
</dbReference>
<evidence type="ECO:0000313" key="1">
    <source>
        <dbReference type="EMBL" id="GFS46527.1"/>
    </source>
</evidence>
<gene>
    <name evidence="1" type="ORF">Acr_00g0102830</name>
</gene>
<dbReference type="EMBL" id="BJWL01000469">
    <property type="protein sequence ID" value="GFS46527.1"/>
    <property type="molecule type" value="Genomic_DNA"/>
</dbReference>
<accession>A0A7J0E0S1</accession>
<name>A0A7J0E0S1_9ERIC</name>
<reference evidence="2" key="1">
    <citation type="submission" date="2019-07" db="EMBL/GenBank/DDBJ databases">
        <title>De Novo Assembly of kiwifruit Actinidia rufa.</title>
        <authorList>
            <person name="Sugita-Konishi S."/>
            <person name="Sato K."/>
            <person name="Mori E."/>
            <person name="Abe Y."/>
            <person name="Kisaki G."/>
            <person name="Hamano K."/>
            <person name="Suezawa K."/>
            <person name="Otani M."/>
            <person name="Fukuda T."/>
            <person name="Manabe T."/>
            <person name="Gomi K."/>
            <person name="Tabuchi M."/>
            <person name="Akimitsu K."/>
            <person name="Kataoka I."/>
        </authorList>
    </citation>
    <scope>NUCLEOTIDE SEQUENCE [LARGE SCALE GENOMIC DNA]</scope>
    <source>
        <strain evidence="2">cv. Fuchu</strain>
    </source>
</reference>
<comment type="caution">
    <text evidence="1">The sequence shown here is derived from an EMBL/GenBank/DDBJ whole genome shotgun (WGS) entry which is preliminary data.</text>
</comment>
<proteinExistence type="predicted"/>
<sequence length="100" mass="11332">MGVRCGPYPEPHEKDVGLTGPGSTMFLMPCFMLGGRPGVRLPYFPLGMRVTTRCGLWQTVDQVFFLLRHTFPGKSMCFPWIPQRKSRFILSTRWAGNGHS</sequence>
<organism evidence="1 2">
    <name type="scientific">Actinidia rufa</name>
    <dbReference type="NCBI Taxonomy" id="165716"/>
    <lineage>
        <taxon>Eukaryota</taxon>
        <taxon>Viridiplantae</taxon>
        <taxon>Streptophyta</taxon>
        <taxon>Embryophyta</taxon>
        <taxon>Tracheophyta</taxon>
        <taxon>Spermatophyta</taxon>
        <taxon>Magnoliopsida</taxon>
        <taxon>eudicotyledons</taxon>
        <taxon>Gunneridae</taxon>
        <taxon>Pentapetalae</taxon>
        <taxon>asterids</taxon>
        <taxon>Ericales</taxon>
        <taxon>Actinidiaceae</taxon>
        <taxon>Actinidia</taxon>
    </lineage>
</organism>
<evidence type="ECO:0000313" key="2">
    <source>
        <dbReference type="Proteomes" id="UP000585474"/>
    </source>
</evidence>